<dbReference type="Pfam" id="PF01494">
    <property type="entry name" value="FAD_binding_3"/>
    <property type="match status" value="1"/>
</dbReference>
<keyword evidence="3" id="KW-0560">Oxidoreductase</keyword>
<proteinExistence type="predicted"/>
<evidence type="ECO:0000256" key="1">
    <source>
        <dbReference type="ARBA" id="ARBA00022630"/>
    </source>
</evidence>
<dbReference type="Proteomes" id="UP001610446">
    <property type="component" value="Unassembled WGS sequence"/>
</dbReference>
<dbReference type="Gene3D" id="3.50.50.60">
    <property type="entry name" value="FAD/NAD(P)-binding domain"/>
    <property type="match status" value="2"/>
</dbReference>
<evidence type="ECO:0000256" key="2">
    <source>
        <dbReference type="ARBA" id="ARBA00022827"/>
    </source>
</evidence>
<protein>
    <recommendedName>
        <fullName evidence="4">FAD-binding domain-containing protein</fullName>
    </recommendedName>
</protein>
<organism evidence="5 6">
    <name type="scientific">Aspergillus pseudoustus</name>
    <dbReference type="NCBI Taxonomy" id="1810923"/>
    <lineage>
        <taxon>Eukaryota</taxon>
        <taxon>Fungi</taxon>
        <taxon>Dikarya</taxon>
        <taxon>Ascomycota</taxon>
        <taxon>Pezizomycotina</taxon>
        <taxon>Eurotiomycetes</taxon>
        <taxon>Eurotiomycetidae</taxon>
        <taxon>Eurotiales</taxon>
        <taxon>Aspergillaceae</taxon>
        <taxon>Aspergillus</taxon>
        <taxon>Aspergillus subgen. Nidulantes</taxon>
    </lineage>
</organism>
<keyword evidence="1" id="KW-0285">Flavoprotein</keyword>
<reference evidence="5 6" key="1">
    <citation type="submission" date="2024-07" db="EMBL/GenBank/DDBJ databases">
        <title>Section-level genome sequencing and comparative genomics of Aspergillus sections Usti and Cavernicolus.</title>
        <authorList>
            <consortium name="Lawrence Berkeley National Laboratory"/>
            <person name="Nybo J.L."/>
            <person name="Vesth T.C."/>
            <person name="Theobald S."/>
            <person name="Frisvad J.C."/>
            <person name="Larsen T.O."/>
            <person name="Kjaerboelling I."/>
            <person name="Rothschild-Mancinelli K."/>
            <person name="Lyhne E.K."/>
            <person name="Kogle M.E."/>
            <person name="Barry K."/>
            <person name="Clum A."/>
            <person name="Na H."/>
            <person name="Ledsgaard L."/>
            <person name="Lin J."/>
            <person name="Lipzen A."/>
            <person name="Kuo A."/>
            <person name="Riley R."/>
            <person name="Mondo S."/>
            <person name="Labutti K."/>
            <person name="Haridas S."/>
            <person name="Pangalinan J."/>
            <person name="Salamov A.A."/>
            <person name="Simmons B.A."/>
            <person name="Magnuson J.K."/>
            <person name="Chen J."/>
            <person name="Drula E."/>
            <person name="Henrissat B."/>
            <person name="Wiebenga A."/>
            <person name="Lubbers R.J."/>
            <person name="Gomes A.C."/>
            <person name="Makela M.R."/>
            <person name="Stajich J."/>
            <person name="Grigoriev I.V."/>
            <person name="Mortensen U.H."/>
            <person name="De Vries R.P."/>
            <person name="Baker S.E."/>
            <person name="Andersen M.R."/>
        </authorList>
    </citation>
    <scope>NUCLEOTIDE SEQUENCE [LARGE SCALE GENOMIC DNA]</scope>
    <source>
        <strain evidence="5 6">CBS 123904</strain>
    </source>
</reference>
<dbReference type="EMBL" id="JBFXLU010000029">
    <property type="protein sequence ID" value="KAL2851576.1"/>
    <property type="molecule type" value="Genomic_DNA"/>
</dbReference>
<keyword evidence="2" id="KW-0274">FAD</keyword>
<dbReference type="PANTHER" id="PTHR43004">
    <property type="entry name" value="TRK SYSTEM POTASSIUM UPTAKE PROTEIN"/>
    <property type="match status" value="1"/>
</dbReference>
<gene>
    <name evidence="5" type="ORF">BJY01DRAFT_232846</name>
</gene>
<dbReference type="InterPro" id="IPR002938">
    <property type="entry name" value="FAD-bd"/>
</dbReference>
<dbReference type="SUPFAM" id="SSF51905">
    <property type="entry name" value="FAD/NAD(P)-binding domain"/>
    <property type="match status" value="1"/>
</dbReference>
<dbReference type="Gene3D" id="3.40.30.120">
    <property type="match status" value="2"/>
</dbReference>
<accession>A0ABR4KH77</accession>
<sequence length="470" mass="52854">MDYTNSRSMKLLHLLGLADTYRRQPDAVSETTEFTSVFVTGFRPKEEGDKELGSWRVESVVEQKAESRRVNDGSFPAEHGQRCSQVVFENWMRDVFGKIDSVDFRVGWEYTGHGEDGKGGQVRAFFNDENGQKREIVGAYLVGCDGGRSRVREAAGIPYRPPYGSNNEHNSPTRFYLVDFRSAQLAQSRPFGRFWHVFPVGNGFIIDQDDQDTFTAHYIAIDSILVHGRWQPSFRIVDSYISDGGRVLLAGDAAHRTPPPGGYGMNSGIVDAFDLGWRFAAMVKGYGGPLLLTSYSLERRRSMIQALLRSHRHVMEHLGLEELCAKNEHLLKSDTVEGKADFGLELDLRYDFSPCVVPDGSPALLWDVNRYAPSTRPGSRAPRVILKGREHVGRIWERSLVLVRPDAHVVWRGNKAPESWEARQIVMVASGRTTAPGYQKPTSNEDEERFTKTMAAFGIKSSDGERAFQL</sequence>
<evidence type="ECO:0000259" key="4">
    <source>
        <dbReference type="Pfam" id="PF01494"/>
    </source>
</evidence>
<name>A0ABR4KH77_9EURO</name>
<dbReference type="InterPro" id="IPR036188">
    <property type="entry name" value="FAD/NAD-bd_sf"/>
</dbReference>
<evidence type="ECO:0000313" key="5">
    <source>
        <dbReference type="EMBL" id="KAL2851576.1"/>
    </source>
</evidence>
<dbReference type="PANTHER" id="PTHR43004:SF21">
    <property type="entry name" value="FAD-BINDING DOMAIN-CONTAINING PROTEIN-RELATED"/>
    <property type="match status" value="1"/>
</dbReference>
<evidence type="ECO:0000313" key="6">
    <source>
        <dbReference type="Proteomes" id="UP001610446"/>
    </source>
</evidence>
<dbReference type="InterPro" id="IPR050641">
    <property type="entry name" value="RIFMO-like"/>
</dbReference>
<feature type="domain" description="FAD-binding" evidence="4">
    <location>
        <begin position="3"/>
        <end position="306"/>
    </location>
</feature>
<dbReference type="PRINTS" id="PR00420">
    <property type="entry name" value="RNGMNOXGNASE"/>
</dbReference>
<keyword evidence="6" id="KW-1185">Reference proteome</keyword>
<comment type="caution">
    <text evidence="5">The sequence shown here is derived from an EMBL/GenBank/DDBJ whole genome shotgun (WGS) entry which is preliminary data.</text>
</comment>
<evidence type="ECO:0000256" key="3">
    <source>
        <dbReference type="ARBA" id="ARBA00023002"/>
    </source>
</evidence>